<organism evidence="1 2">
    <name type="scientific">Neorhizobium galegae bv. officinalis</name>
    <dbReference type="NCBI Taxonomy" id="323656"/>
    <lineage>
        <taxon>Bacteria</taxon>
        <taxon>Pseudomonadati</taxon>
        <taxon>Pseudomonadota</taxon>
        <taxon>Alphaproteobacteria</taxon>
        <taxon>Hyphomicrobiales</taxon>
        <taxon>Rhizobiaceae</taxon>
        <taxon>Rhizobium/Agrobacterium group</taxon>
        <taxon>Neorhizobium</taxon>
    </lineage>
</organism>
<evidence type="ECO:0000313" key="1">
    <source>
        <dbReference type="EMBL" id="CDZ45483.1"/>
    </source>
</evidence>
<accession>A0A0T7GDW6</accession>
<evidence type="ECO:0000313" key="2">
    <source>
        <dbReference type="Proteomes" id="UP000039660"/>
    </source>
</evidence>
<sequence length="268" mass="30524">MTAVPEYHLFIDDSGSRDPDRRPKHNRDDRMDCFALGGILIKEEDTDELKSRHADFCARHDITYPLHSNPIRGGRENFGWLKNPEKARSFFPELDEFMVSLPGLGIAAVIDRPGYVARYKEHYAERLRLMCKTAYCILIERAAKYADSQGRVLRVFFEETGKAEDRALIAYHKSLKEVGLPFDSGTSFSYGSLSAAGVRRIVMGDAKRRTKETPMIQVADLILYPMAKAGYDPTYRPYVQLMKAGRLIDAQLEPEDRALLGIKYSCFK</sequence>
<dbReference type="InterPro" id="IPR024524">
    <property type="entry name" value="DUF3800"/>
</dbReference>
<proteinExistence type="predicted"/>
<evidence type="ECO:0008006" key="3">
    <source>
        <dbReference type="Google" id="ProtNLM"/>
    </source>
</evidence>
<dbReference type="RefSeq" id="WP_046631757.1">
    <property type="nucleotide sequence ID" value="NZ_CCRK01000002.1"/>
</dbReference>
<dbReference type="EMBL" id="CCRK01000002">
    <property type="protein sequence ID" value="CDZ45483.1"/>
    <property type="molecule type" value="Genomic_DNA"/>
</dbReference>
<protein>
    <recommendedName>
        <fullName evidence="3">DUF3800 domain-containing protein</fullName>
    </recommendedName>
</protein>
<dbReference type="AlphaFoldDB" id="A0A0T7GDW6"/>
<dbReference type="Proteomes" id="UP000039660">
    <property type="component" value="Unassembled WGS sequence"/>
</dbReference>
<dbReference type="Pfam" id="PF12686">
    <property type="entry name" value="DUF3800"/>
    <property type="match status" value="1"/>
</dbReference>
<gene>
    <name evidence="1" type="ORF">NGAL_HAMBI1189_08970</name>
</gene>
<reference evidence="1 2" key="1">
    <citation type="submission" date="2014-08" db="EMBL/GenBank/DDBJ databases">
        <authorList>
            <person name="Chen Y.-H."/>
        </authorList>
    </citation>
    <scope>NUCLEOTIDE SEQUENCE [LARGE SCALE GENOMIC DNA]</scope>
</reference>
<name>A0A0T7GDW6_NEOGA</name>